<evidence type="ECO:0000313" key="3">
    <source>
        <dbReference type="Proteomes" id="UP000799640"/>
    </source>
</evidence>
<feature type="compositionally biased region" description="Polar residues" evidence="1">
    <location>
        <begin position="195"/>
        <end position="207"/>
    </location>
</feature>
<evidence type="ECO:0000256" key="1">
    <source>
        <dbReference type="SAM" id="MobiDB-lite"/>
    </source>
</evidence>
<feature type="compositionally biased region" description="Low complexity" evidence="1">
    <location>
        <begin position="512"/>
        <end position="533"/>
    </location>
</feature>
<dbReference type="OrthoDB" id="5382952at2759"/>
<feature type="compositionally biased region" description="Low complexity" evidence="1">
    <location>
        <begin position="1272"/>
        <end position="1292"/>
    </location>
</feature>
<feature type="compositionally biased region" description="Low complexity" evidence="1">
    <location>
        <begin position="170"/>
        <end position="185"/>
    </location>
</feature>
<feature type="compositionally biased region" description="Basic and acidic residues" evidence="1">
    <location>
        <begin position="208"/>
        <end position="220"/>
    </location>
</feature>
<feature type="compositionally biased region" description="Polar residues" evidence="1">
    <location>
        <begin position="746"/>
        <end position="757"/>
    </location>
</feature>
<feature type="compositionally biased region" description="Low complexity" evidence="1">
    <location>
        <begin position="607"/>
        <end position="625"/>
    </location>
</feature>
<feature type="region of interest" description="Disordered" evidence="1">
    <location>
        <begin position="1176"/>
        <end position="1211"/>
    </location>
</feature>
<feature type="region of interest" description="Disordered" evidence="1">
    <location>
        <begin position="1417"/>
        <end position="1443"/>
    </location>
</feature>
<feature type="compositionally biased region" description="Low complexity" evidence="1">
    <location>
        <begin position="768"/>
        <end position="782"/>
    </location>
</feature>
<feature type="region of interest" description="Disordered" evidence="1">
    <location>
        <begin position="1227"/>
        <end position="1249"/>
    </location>
</feature>
<feature type="compositionally biased region" description="Polar residues" evidence="1">
    <location>
        <begin position="1191"/>
        <end position="1200"/>
    </location>
</feature>
<feature type="compositionally biased region" description="Low complexity" evidence="1">
    <location>
        <begin position="333"/>
        <end position="350"/>
    </location>
</feature>
<gene>
    <name evidence="2" type="ORF">EJ06DRAFT_511880</name>
</gene>
<feature type="compositionally biased region" description="Polar residues" evidence="1">
    <location>
        <begin position="131"/>
        <end position="159"/>
    </location>
</feature>
<protein>
    <recommendedName>
        <fullName evidence="4">Methyltransferase type 11 domain-containing protein</fullName>
    </recommendedName>
</protein>
<dbReference type="EMBL" id="ML996697">
    <property type="protein sequence ID" value="KAF2399683.1"/>
    <property type="molecule type" value="Genomic_DNA"/>
</dbReference>
<evidence type="ECO:0008006" key="4">
    <source>
        <dbReference type="Google" id="ProtNLM"/>
    </source>
</evidence>
<feature type="compositionally biased region" description="Polar residues" evidence="1">
    <location>
        <begin position="1097"/>
        <end position="1113"/>
    </location>
</feature>
<dbReference type="SUPFAM" id="SSF53335">
    <property type="entry name" value="S-adenosyl-L-methionine-dependent methyltransferases"/>
    <property type="match status" value="1"/>
</dbReference>
<feature type="compositionally biased region" description="Polar residues" evidence="1">
    <location>
        <begin position="456"/>
        <end position="467"/>
    </location>
</feature>
<dbReference type="Proteomes" id="UP000799640">
    <property type="component" value="Unassembled WGS sequence"/>
</dbReference>
<name>A0A6G1HUE4_9PEZI</name>
<feature type="compositionally biased region" description="Low complexity" evidence="1">
    <location>
        <begin position="632"/>
        <end position="652"/>
    </location>
</feature>
<sequence>MAYAQPPSHSHNIAQPSTSRLDHSSSSTAANSTSSSTSARLGSVPPVVSNHPSRSLPSSRLPSAARHVPAPSSTAPSAGAASSSSTKSSPSKLLKRRPVPTRAAEDSLPRRPTVTKLAPSPVVTRSRDQPSRAQPSLWEMQSNLPRAASASSKLPSTSRIVRFEPARTPSLVSGSSASTNSSPRSNLLRRKASNVGKQRSQPSPDSMSSHEDGAAGHDESGAAGYSDLYSDSVLGVSMPLPPTRAPFYFKDREDDVIQLDKYVTAHGGPLDDLPPPTPLYALSSTPSTGYSPGPFSISSTPTSMSSASPGIAASATSKSPSRIRVPFSRVGSDDASNAASARESSSSSASTIRAGDYNNSKARVLPLPAPPPSPPTAGKSASQSRRPTHHRHNSSSDSAGRRPSNTSSRHGPQSPPELAYLKDLSPRKQSLPLPSRRPTRPSREGTPDLSFPEVISTANVIQSNMSSLPAGPSTHRRQSSAESKRSAVSYSYIPTNLTVDTRTRFAMPVGKSRNPSPSPSQASSMLSPLSRSPTRGMTPDIPSDGETSLRVKPSPSTESKPFSSRFGFFSKKSKTVNAAPVPPQEKTLKRRKGPSAGTGHEGYGKFSAGRGRSGSTTSSDSALGLNISTNYGRGTSSRKSSVGSRGDSSADGSDVDDFFAERLAPVILRGTGPVDRKGSDDRSGGKKPVLLPSPMMDPSAAFAESMKSPPLPTDIAAPDHHKSRFGLSSLTSRRASRKSFMDDGMGTSTESLASTSMKPPYNRTRKLSISFSSHAHSSSDRSMTAPPESSTSDEASGPRRSETVPAPSKSQPNLKPPGKWSFFQRAKSPARGTVKAPSGAPVPVPAVTVPASRTTKAPPPRSVAHYAIGEPMGHVDADELARIMREAEAGNDTETDTEGPVMRSNHRRNVGSSSLPLSIIDTSGDEEEIEEDYKPRHGDSVLLPEPPQFPAEFAGPGRSASPRVALNVQRPEAQTSRVPDFPSPPVSQVRSPPPTAAPVQSKQPRPSRLAQVGRIPAVVSTLPVDREKKLSDASFSRPFAPEQPSPAMQSAPFRSQPESDNADSAAPPYSPITASLPVAQAEQRPWTPGTIEAPPSGSETVRGSPQELDSASTARDEYDGTTEFLAFPPRKDSANSMTSNSSSFFSVAAATAVIPKPGAPLGEDEIWNEYDDLLETFSDDTTPKPRKGSKTAVSTPSTDTDNAKVEPPPALVVPSVGSIAQRVRLPSWRTSGVPSPLLNGPTTPMPGSPMSISDFLSSYGDRGLSVVDPVTGRLSLPSTGRLSSSTTRLSLPARPVSGTSNDATPSRPSKRSSKRPQLPPLKGTTEPVMLSPRSDSSAIELAEQQQMGFASMANLRFGALMTSKWLSFGHVLFSPAHQELRNAKDDRMLIIDGLGKDWSYFAALNYPGASIYNLGSDDRAGPSSPNSGSPFPPPSNHRHVHHPHLAAPFPFPRGFFTAVVFRFPPASPESTFRAALSECKRVLRPGGFLEVCVLDMDLCGMGNVARRAVRALKVRMQAAEPGVALGPMSDTVLGLLGRRGFENLNRCILGMPAAGTLVSVRDGPGPGTGPDVPKEEGPSFSDLLRDQSGQGDEGIARMVARVGRWWYSRCYERAVLGATEASIWDDEAVLAECEERGTTLKLMLCFAQKPEVPVRRTISL</sequence>
<keyword evidence="3" id="KW-1185">Reference proteome</keyword>
<feature type="compositionally biased region" description="Low complexity" evidence="1">
    <location>
        <begin position="559"/>
        <end position="570"/>
    </location>
</feature>
<feature type="compositionally biased region" description="Low complexity" evidence="1">
    <location>
        <begin position="24"/>
        <end position="39"/>
    </location>
</feature>
<reference evidence="2" key="1">
    <citation type="journal article" date="2020" name="Stud. Mycol.">
        <title>101 Dothideomycetes genomes: a test case for predicting lifestyles and emergence of pathogens.</title>
        <authorList>
            <person name="Haridas S."/>
            <person name="Albert R."/>
            <person name="Binder M."/>
            <person name="Bloem J."/>
            <person name="Labutti K."/>
            <person name="Salamov A."/>
            <person name="Andreopoulos B."/>
            <person name="Baker S."/>
            <person name="Barry K."/>
            <person name="Bills G."/>
            <person name="Bluhm B."/>
            <person name="Cannon C."/>
            <person name="Castanera R."/>
            <person name="Culley D."/>
            <person name="Daum C."/>
            <person name="Ezra D."/>
            <person name="Gonzalez J."/>
            <person name="Henrissat B."/>
            <person name="Kuo A."/>
            <person name="Liang C."/>
            <person name="Lipzen A."/>
            <person name="Lutzoni F."/>
            <person name="Magnuson J."/>
            <person name="Mondo S."/>
            <person name="Nolan M."/>
            <person name="Ohm R."/>
            <person name="Pangilinan J."/>
            <person name="Park H.-J."/>
            <person name="Ramirez L."/>
            <person name="Alfaro M."/>
            <person name="Sun H."/>
            <person name="Tritt A."/>
            <person name="Yoshinaga Y."/>
            <person name="Zwiers L.-H."/>
            <person name="Turgeon B."/>
            <person name="Goodwin S."/>
            <person name="Spatafora J."/>
            <person name="Crous P."/>
            <person name="Grigoriev I."/>
        </authorList>
    </citation>
    <scope>NUCLEOTIDE SEQUENCE</scope>
    <source>
        <strain evidence="2">CBS 262.69</strain>
    </source>
</reference>
<feature type="compositionally biased region" description="Polar residues" evidence="1">
    <location>
        <begin position="7"/>
        <end position="16"/>
    </location>
</feature>
<feature type="region of interest" description="Disordered" evidence="1">
    <location>
        <begin position="1270"/>
        <end position="1337"/>
    </location>
</feature>
<feature type="region of interest" description="Disordered" evidence="1">
    <location>
        <begin position="1560"/>
        <end position="1579"/>
    </location>
</feature>
<organism evidence="2 3">
    <name type="scientific">Trichodelitschia bisporula</name>
    <dbReference type="NCBI Taxonomy" id="703511"/>
    <lineage>
        <taxon>Eukaryota</taxon>
        <taxon>Fungi</taxon>
        <taxon>Dikarya</taxon>
        <taxon>Ascomycota</taxon>
        <taxon>Pezizomycotina</taxon>
        <taxon>Dothideomycetes</taxon>
        <taxon>Dothideomycetes incertae sedis</taxon>
        <taxon>Phaeotrichales</taxon>
        <taxon>Phaeotrichaceae</taxon>
        <taxon>Trichodelitschia</taxon>
    </lineage>
</organism>
<proteinExistence type="predicted"/>
<feature type="region of interest" description="Disordered" evidence="1">
    <location>
        <begin position="506"/>
        <end position="865"/>
    </location>
</feature>
<feature type="compositionally biased region" description="Low complexity" evidence="1">
    <location>
        <begin position="834"/>
        <end position="851"/>
    </location>
</feature>
<feature type="region of interest" description="Disordered" evidence="1">
    <location>
        <begin position="266"/>
        <end position="489"/>
    </location>
</feature>
<accession>A0A6G1HUE4</accession>
<feature type="region of interest" description="Disordered" evidence="1">
    <location>
        <begin position="1"/>
        <end position="226"/>
    </location>
</feature>
<dbReference type="InterPro" id="IPR029063">
    <property type="entry name" value="SAM-dependent_MTases_sf"/>
</dbReference>
<feature type="region of interest" description="Disordered" evidence="1">
    <location>
        <begin position="887"/>
        <end position="1140"/>
    </location>
</feature>
<feature type="compositionally biased region" description="Pro residues" evidence="1">
    <location>
        <begin position="981"/>
        <end position="996"/>
    </location>
</feature>
<feature type="compositionally biased region" description="Low complexity" evidence="1">
    <location>
        <begin position="52"/>
        <end position="92"/>
    </location>
</feature>
<feature type="compositionally biased region" description="Basic and acidic residues" evidence="1">
    <location>
        <begin position="674"/>
        <end position="684"/>
    </location>
</feature>
<feature type="compositionally biased region" description="Low complexity" evidence="1">
    <location>
        <begin position="283"/>
        <end position="309"/>
    </location>
</feature>
<feature type="compositionally biased region" description="Polar residues" evidence="1">
    <location>
        <begin position="395"/>
        <end position="411"/>
    </location>
</feature>
<evidence type="ECO:0000313" key="2">
    <source>
        <dbReference type="EMBL" id="KAF2399683.1"/>
    </source>
</evidence>
<feature type="compositionally biased region" description="Polar residues" evidence="1">
    <location>
        <begin position="1046"/>
        <end position="1059"/>
    </location>
</feature>